<dbReference type="InterPro" id="IPR010982">
    <property type="entry name" value="Lambda_DNA-bd_dom_sf"/>
</dbReference>
<reference evidence="6 7" key="1">
    <citation type="journal article" date="2015" name="Genome Announc.">
        <title>Draft Genome Sequence of Burkholderia sp. Strain PML1(12), an Ectomycorrhizosphere-Inhabiting Bacterium with Effective Mineral-Weathering Ability.</title>
        <authorList>
            <person name="Uroz S."/>
            <person name="Oger P."/>
        </authorList>
    </citation>
    <scope>NUCLEOTIDE SEQUENCE [LARGE SCALE GENOMIC DNA]</scope>
    <source>
        <strain evidence="7">PML1(12)</strain>
    </source>
</reference>
<dbReference type="PATRIC" id="fig|908627.4.peg.3696"/>
<dbReference type="SUPFAM" id="SSF47413">
    <property type="entry name" value="lambda repressor-like DNA-binding domains"/>
    <property type="match status" value="1"/>
</dbReference>
<evidence type="ECO:0000256" key="4">
    <source>
        <dbReference type="SAM" id="MobiDB-lite"/>
    </source>
</evidence>
<dbReference type="PANTHER" id="PTHR40661:SF3">
    <property type="entry name" value="FELS-1 PROPHAGE TRANSCRIPTIONAL REGULATOR"/>
    <property type="match status" value="1"/>
</dbReference>
<dbReference type="InterPro" id="IPR001387">
    <property type="entry name" value="Cro/C1-type_HTH"/>
</dbReference>
<feature type="compositionally biased region" description="Low complexity" evidence="4">
    <location>
        <begin position="76"/>
        <end position="87"/>
    </location>
</feature>
<dbReference type="EMBL" id="AEJF01000106">
    <property type="protein sequence ID" value="KLU25108.1"/>
    <property type="molecule type" value="Genomic_DNA"/>
</dbReference>
<evidence type="ECO:0000256" key="2">
    <source>
        <dbReference type="ARBA" id="ARBA00023125"/>
    </source>
</evidence>
<name>A0A0J1FYS5_9BURK</name>
<dbReference type="Pfam" id="PF00717">
    <property type="entry name" value="Peptidase_S24"/>
    <property type="match status" value="1"/>
</dbReference>
<keyword evidence="2" id="KW-0238">DNA-binding</keyword>
<feature type="region of interest" description="Disordered" evidence="4">
    <location>
        <begin position="72"/>
        <end position="101"/>
    </location>
</feature>
<protein>
    <recommendedName>
        <fullName evidence="5">HTH cro/C1-type domain-containing protein</fullName>
    </recommendedName>
</protein>
<keyword evidence="7" id="KW-1185">Reference proteome</keyword>
<feature type="compositionally biased region" description="Polar residues" evidence="4">
    <location>
        <begin position="88"/>
        <end position="101"/>
    </location>
</feature>
<sequence length="238" mass="25575">MPPHGDEAIGARIDEVCRLIGGREAAAQAAGVSSVMLRRYIRGGSKATFEVIANLARAAEVSLDWIATGEGEVRRGSSGSASPSARSNEQLSDAQGSPENSSEFVFIPRYSVKGGVNNRSGVGMSTAAIAFRHRWIEHYLNADPRQLRVLSVRGEPMETVDEDRDFILINLASRSVSGGMYALSIDGELVVRHTQRLPGGILEVRGAGDTYPSFTVSLSDMPDGFSVIGRVVWIGRQV</sequence>
<evidence type="ECO:0000256" key="3">
    <source>
        <dbReference type="ARBA" id="ARBA00023163"/>
    </source>
</evidence>
<dbReference type="InterPro" id="IPR036286">
    <property type="entry name" value="LexA/Signal_pep-like_sf"/>
</dbReference>
<dbReference type="Gene3D" id="1.10.260.40">
    <property type="entry name" value="lambda repressor-like DNA-binding domains"/>
    <property type="match status" value="1"/>
</dbReference>
<evidence type="ECO:0000259" key="5">
    <source>
        <dbReference type="PROSITE" id="PS50943"/>
    </source>
</evidence>
<feature type="domain" description="HTH cro/C1-type" evidence="5">
    <location>
        <begin position="24"/>
        <end position="66"/>
    </location>
</feature>
<comment type="caution">
    <text evidence="6">The sequence shown here is derived from an EMBL/GenBank/DDBJ whole genome shotgun (WGS) entry which is preliminary data.</text>
</comment>
<dbReference type="PROSITE" id="PS50943">
    <property type="entry name" value="HTH_CROC1"/>
    <property type="match status" value="1"/>
</dbReference>
<dbReference type="InterPro" id="IPR039418">
    <property type="entry name" value="LexA-like"/>
</dbReference>
<dbReference type="Pfam" id="PF01381">
    <property type="entry name" value="HTH_3"/>
    <property type="match status" value="1"/>
</dbReference>
<dbReference type="CDD" id="cd00093">
    <property type="entry name" value="HTH_XRE"/>
    <property type="match status" value="1"/>
</dbReference>
<gene>
    <name evidence="6" type="ORF">EOS_16520</name>
</gene>
<dbReference type="GO" id="GO:0003677">
    <property type="term" value="F:DNA binding"/>
    <property type="evidence" value="ECO:0007669"/>
    <property type="project" value="UniProtKB-KW"/>
</dbReference>
<dbReference type="Proteomes" id="UP000035963">
    <property type="component" value="Unassembled WGS sequence"/>
</dbReference>
<dbReference type="Gene3D" id="2.10.109.10">
    <property type="entry name" value="Umud Fragment, subunit A"/>
    <property type="match status" value="1"/>
</dbReference>
<accession>A0A0J1FYS5</accession>
<organism evidence="6 7">
    <name type="scientific">Caballeronia mineralivorans PML1(12)</name>
    <dbReference type="NCBI Taxonomy" id="908627"/>
    <lineage>
        <taxon>Bacteria</taxon>
        <taxon>Pseudomonadati</taxon>
        <taxon>Pseudomonadota</taxon>
        <taxon>Betaproteobacteria</taxon>
        <taxon>Burkholderiales</taxon>
        <taxon>Burkholderiaceae</taxon>
        <taxon>Caballeronia</taxon>
    </lineage>
</organism>
<dbReference type="AlphaFoldDB" id="A0A0J1FYS5"/>
<evidence type="ECO:0000256" key="1">
    <source>
        <dbReference type="ARBA" id="ARBA00023015"/>
    </source>
</evidence>
<keyword evidence="1" id="KW-0805">Transcription regulation</keyword>
<evidence type="ECO:0000313" key="7">
    <source>
        <dbReference type="Proteomes" id="UP000035963"/>
    </source>
</evidence>
<dbReference type="InterPro" id="IPR015927">
    <property type="entry name" value="Peptidase_S24_S26A/B/C"/>
</dbReference>
<evidence type="ECO:0000313" key="6">
    <source>
        <dbReference type="EMBL" id="KLU25108.1"/>
    </source>
</evidence>
<dbReference type="PANTHER" id="PTHR40661">
    <property type="match status" value="1"/>
</dbReference>
<dbReference type="SUPFAM" id="SSF51306">
    <property type="entry name" value="LexA/Signal peptidase"/>
    <property type="match status" value="1"/>
</dbReference>
<dbReference type="CDD" id="cd06529">
    <property type="entry name" value="S24_LexA-like"/>
    <property type="match status" value="1"/>
</dbReference>
<keyword evidence="3" id="KW-0804">Transcription</keyword>
<proteinExistence type="predicted"/>